<dbReference type="GO" id="GO:0008777">
    <property type="term" value="F:acetylornithine deacetylase activity"/>
    <property type="evidence" value="ECO:0007669"/>
    <property type="project" value="UniProtKB-EC"/>
</dbReference>
<evidence type="ECO:0000259" key="4">
    <source>
        <dbReference type="Pfam" id="PF07687"/>
    </source>
</evidence>
<evidence type="ECO:0000256" key="2">
    <source>
        <dbReference type="ARBA" id="ARBA00022801"/>
    </source>
</evidence>
<comment type="caution">
    <text evidence="5">The sequence shown here is derived from an EMBL/GenBank/DDBJ whole genome shotgun (WGS) entry which is preliminary data.</text>
</comment>
<dbReference type="Pfam" id="PF07687">
    <property type="entry name" value="M20_dimer"/>
    <property type="match status" value="1"/>
</dbReference>
<accession>A0A4R5ER80</accession>
<dbReference type="NCBIfam" id="TIGR01892">
    <property type="entry name" value="AcOrn-deacetyl"/>
    <property type="match status" value="1"/>
</dbReference>
<name>A0A4R5ER80_9RHOB</name>
<protein>
    <submittedName>
        <fullName evidence="5">Acetylornithine deacetylase</fullName>
        <ecNumber evidence="5">3.5.1.16</ecNumber>
    </submittedName>
</protein>
<dbReference type="PANTHER" id="PTHR43808:SF31">
    <property type="entry name" value="N-ACETYL-L-CITRULLINE DEACETYLASE"/>
    <property type="match status" value="1"/>
</dbReference>
<proteinExistence type="predicted"/>
<dbReference type="PANTHER" id="PTHR43808">
    <property type="entry name" value="ACETYLORNITHINE DEACETYLASE"/>
    <property type="match status" value="1"/>
</dbReference>
<dbReference type="SUPFAM" id="SSF55031">
    <property type="entry name" value="Bacterial exopeptidase dimerisation domain"/>
    <property type="match status" value="1"/>
</dbReference>
<gene>
    <name evidence="5" type="primary">argE</name>
    <name evidence="5" type="ORF">E1B25_13490</name>
</gene>
<sequence length="394" mass="42290">MSARLAESVALLERLIAYPTVSADSNLALIAELAQRLEACGARVELFSDRTGKKANLFASIGPDVPGGIVLSGHTDVVPVADQDWSSDPFTLRETDGLLYGRGSCDMKGFIAAATVMAQDFAQANLRRPVHFAFTYDEEVGCLGARALVPELERRGLRPAMAIIGEPTSMQVIEGHKGCCEYTVRFSGLEGHGSSPERGVNAAEYAARYVTRLIELRQALMLRAPDPSRFDPPWTTLNVGRIAGGVAHNVIAGKAEIDWEMRPVQDSDVDFIKEAVAAYVDHELLPAMRAVSEEAWIETEVIGEVAGLIPMEENAARDLVARLVGANGAHVVPFGTEAGLFQKFGMSVVVCGPGSIDQAHKPDEFVSLDQMQACLDMLARLGRSAALLGNDGQA</sequence>
<keyword evidence="6" id="KW-1185">Reference proteome</keyword>
<dbReference type="AlphaFoldDB" id="A0A4R5ER80"/>
<dbReference type="InterPro" id="IPR002933">
    <property type="entry name" value="Peptidase_M20"/>
</dbReference>
<dbReference type="Proteomes" id="UP000294662">
    <property type="component" value="Unassembled WGS sequence"/>
</dbReference>
<dbReference type="InterPro" id="IPR010169">
    <property type="entry name" value="AcOrn-deacetyl"/>
</dbReference>
<dbReference type="GO" id="GO:0046872">
    <property type="term" value="F:metal ion binding"/>
    <property type="evidence" value="ECO:0007669"/>
    <property type="project" value="UniProtKB-KW"/>
</dbReference>
<dbReference type="SUPFAM" id="SSF53187">
    <property type="entry name" value="Zn-dependent exopeptidases"/>
    <property type="match status" value="1"/>
</dbReference>
<evidence type="ECO:0000256" key="1">
    <source>
        <dbReference type="ARBA" id="ARBA00022723"/>
    </source>
</evidence>
<dbReference type="Gene3D" id="3.30.70.360">
    <property type="match status" value="1"/>
</dbReference>
<keyword evidence="1" id="KW-0479">Metal-binding</keyword>
<dbReference type="CDD" id="cd03894">
    <property type="entry name" value="M20_ArgE"/>
    <property type="match status" value="1"/>
</dbReference>
<keyword evidence="2 5" id="KW-0378">Hydrolase</keyword>
<dbReference type="EC" id="3.5.1.16" evidence="5"/>
<dbReference type="Gene3D" id="3.40.630.10">
    <property type="entry name" value="Zn peptidases"/>
    <property type="match status" value="1"/>
</dbReference>
<reference evidence="5 6" key="1">
    <citation type="submission" date="2019-03" db="EMBL/GenBank/DDBJ databases">
        <authorList>
            <person name="Zhang S."/>
        </authorList>
    </citation>
    <scope>NUCLEOTIDE SEQUENCE [LARGE SCALE GENOMIC DNA]</scope>
    <source>
        <strain evidence="5 6">S4J41</strain>
    </source>
</reference>
<dbReference type="Pfam" id="PF01546">
    <property type="entry name" value="Peptidase_M20"/>
    <property type="match status" value="1"/>
</dbReference>
<dbReference type="InterPro" id="IPR050072">
    <property type="entry name" value="Peptidase_M20A"/>
</dbReference>
<dbReference type="EMBL" id="SMFP01000008">
    <property type="protein sequence ID" value="TDE37103.1"/>
    <property type="molecule type" value="Genomic_DNA"/>
</dbReference>
<dbReference type="InterPro" id="IPR036264">
    <property type="entry name" value="Bact_exopeptidase_dim_dom"/>
</dbReference>
<evidence type="ECO:0000256" key="3">
    <source>
        <dbReference type="ARBA" id="ARBA00023285"/>
    </source>
</evidence>
<dbReference type="GO" id="GO:0006526">
    <property type="term" value="P:L-arginine biosynthetic process"/>
    <property type="evidence" value="ECO:0007669"/>
    <property type="project" value="InterPro"/>
</dbReference>
<dbReference type="OrthoDB" id="9809784at2"/>
<feature type="domain" description="Peptidase M20 dimerisation" evidence="4">
    <location>
        <begin position="175"/>
        <end position="285"/>
    </location>
</feature>
<dbReference type="InterPro" id="IPR011650">
    <property type="entry name" value="Peptidase_M20_dimer"/>
</dbReference>
<keyword evidence="3" id="KW-0170">Cobalt</keyword>
<evidence type="ECO:0000313" key="6">
    <source>
        <dbReference type="Proteomes" id="UP000294662"/>
    </source>
</evidence>
<dbReference type="NCBIfam" id="NF005710">
    <property type="entry name" value="PRK07522.1"/>
    <property type="match status" value="1"/>
</dbReference>
<evidence type="ECO:0000313" key="5">
    <source>
        <dbReference type="EMBL" id="TDE37103.1"/>
    </source>
</evidence>
<organism evidence="5 6">
    <name type="scientific">Antarcticimicrobium sediminis</name>
    <dbReference type="NCBI Taxonomy" id="2546227"/>
    <lineage>
        <taxon>Bacteria</taxon>
        <taxon>Pseudomonadati</taxon>
        <taxon>Pseudomonadota</taxon>
        <taxon>Alphaproteobacteria</taxon>
        <taxon>Rhodobacterales</taxon>
        <taxon>Paracoccaceae</taxon>
        <taxon>Antarcticimicrobium</taxon>
    </lineage>
</organism>
<dbReference type="RefSeq" id="WP_132830039.1">
    <property type="nucleotide sequence ID" value="NZ_SMFP01000008.1"/>
</dbReference>